<dbReference type="NCBIfam" id="NF033510">
    <property type="entry name" value="Ca_tandemer"/>
    <property type="match status" value="3"/>
</dbReference>
<dbReference type="Proteomes" id="UP001611383">
    <property type="component" value="Chromosome"/>
</dbReference>
<evidence type="ECO:0000313" key="5">
    <source>
        <dbReference type="Proteomes" id="UP001611383"/>
    </source>
</evidence>
<dbReference type="InterPro" id="IPR044016">
    <property type="entry name" value="Big_13"/>
</dbReference>
<dbReference type="Gene3D" id="3.30.420.430">
    <property type="match status" value="1"/>
</dbReference>
<dbReference type="RefSeq" id="WP_395818358.1">
    <property type="nucleotide sequence ID" value="NZ_CP043494.1"/>
</dbReference>
<evidence type="ECO:0000259" key="3">
    <source>
        <dbReference type="Pfam" id="PF19077"/>
    </source>
</evidence>
<accession>A0ABY9WME2</accession>
<dbReference type="EMBL" id="CP043494">
    <property type="protein sequence ID" value="WNG44793.1"/>
    <property type="molecule type" value="Genomic_DNA"/>
</dbReference>
<organism evidence="4 5">
    <name type="scientific">Archangium minus</name>
    <dbReference type="NCBI Taxonomy" id="83450"/>
    <lineage>
        <taxon>Bacteria</taxon>
        <taxon>Pseudomonadati</taxon>
        <taxon>Myxococcota</taxon>
        <taxon>Myxococcia</taxon>
        <taxon>Myxococcales</taxon>
        <taxon>Cystobacterineae</taxon>
        <taxon>Archangiaceae</taxon>
        <taxon>Archangium</taxon>
    </lineage>
</organism>
<feature type="domain" description="Bacterial Ig-like" evidence="3">
    <location>
        <begin position="661"/>
        <end position="735"/>
    </location>
</feature>
<evidence type="ECO:0000313" key="4">
    <source>
        <dbReference type="EMBL" id="WNG44793.1"/>
    </source>
</evidence>
<feature type="domain" description="Bacterial Ig-like" evidence="3">
    <location>
        <begin position="872"/>
        <end position="952"/>
    </location>
</feature>
<evidence type="ECO:0000256" key="2">
    <source>
        <dbReference type="SAM" id="SignalP"/>
    </source>
</evidence>
<keyword evidence="5" id="KW-1185">Reference proteome</keyword>
<protein>
    <recommendedName>
        <fullName evidence="3">Bacterial Ig-like domain-containing protein</fullName>
    </recommendedName>
</protein>
<sequence length="1632" mass="168409">MKLWVGLLLALVASPVLAGSDTFYLGTGRDGALEVSQPETRINRYAQVKAPLATGDVAVQVDSAEGFAAGELVMVLQTTGLVPAAVPGRVEPMVLSQDAVGRWELARVYAVDGDVLSLRSPLLYSYAAEVSQVIRVPELTSVHVLPGASLVAQPWNGATGGVLAFLATGTVLNEGRIDVSGMGFSGGSPTWQEKGCSSAGGTGEGVDSTAHGRATGPENVANGGGGGSCHGRAGGGGGNASAGGQAGMLPWGSGGKGGASLVYSLLDHLTFGGGGGGGSVRGEQLAHEAQGGRGGGAIFIRAGGLDGSGAISASGEAGGFSVSDGPGGGGAGGSILLRLAGPMRCGGLHAEGGRGGASLGSSEPVSGGGGGAGRVLYQSSSVTGCPISAGAGLSDSWSEVPAVSGEESVTVLPGGLIRPEPATIVWPGDGSTVDTSRPAILGRAMSGMDVIVYLDGAEAGRVVAADGVFSFTPTLALTAGNHIVQAETSYQGLQSERSSLHSFVVSRSADATRDDSVLPMAAPKVPKVTSIAGRSSSTWQDPFKPLPVGTLQPPLVGTSDPNTTVEVKIYGRDSLTGLLTNLEQTLTAKANGDSCPGGSCDWVWTATPYKALTTDGLHGLVVTATNTDGTSNPSFYYYFTIDEQAPTAAPVVSSGFPQLVSNNLNPTIKGTFAEKGKVLISIDGVSKGEATVASAGAEWNLGSVAVTEGSHLLQAVGQDEAGNPSPSASVRFTVDKTPPSAPTVTHLGGVPVPNSTTAVKINTTTPGIKGFAEPNSTVVVKRSDNSATVGNKTVDGSGVWEFTALAAVATGTLPSTPAKLLVTVTDNAGNPGAAATEVLYFVDQSNPTLKVLSVGSKTGGTGGFPDGTSLDINLKRPSITGELNEPGRVTVTLTTTPAQTLVAVSPAGTNGAWRWSVDPTSDLADGQTYTLTVNSEDEVGRTASASYTLKIDWTAPQTTLGSCPDRTSASAPYNFSFGVESPDTLASVSFQCSLDGAEYGVTPCSSTYSIESVKEGDHVLLARAVDKAGNVDATPVGCFWNVSNAEFQISIDKSPAELSRFSTALFALSSNRTPTEYQCQLIKSGETAPVHDWRGCSASFEYTGLTDGSYTLSLSASAGIDLDTASFTWTVDLSKPASSSIDVPAADGLFLRTQTPSLQGKGRALPTDRPSEPFYVQVYIDEDVDDTPALKFLLPGNKEWQTTLPRQDDGSRYVWVVIRDEAGNLSGATKRQFFVDTDPPDTAFVSTLPDKLTNQAFATFGFGSPSDATGIEYECNLDDVGFASCENTDTFPHETAGFTGDQTHTLQVRAKDRAGNVDPSPAQYTWRVDRVEPDTFVESGPRPLTNSSTASFVFRSEAGATFECALDTALSFTVCPSEPYTGLSSGEHVLRVQARDAAQNVDPTPFEYKWVVDTAPPAAPDITWPEADAVLSTAFSEVRGMAEQGSTVDVFLGTAKVGSATANEQGVWKVAVELAVTDGRYELQAWATDAAGNKGPDPTTRTVMVDATPPDTTITDGPSGRIRTTQASFQFSASESEVTFECSLDFGPFEQCEATMTYDMPAGEHNLRVRALDQVKNEDKSPASRTWQVYLGGDSKVIGGGLSCSTTTGGSSVLATLWLLGLAVFSARRPRR</sequence>
<proteinExistence type="predicted"/>
<dbReference type="Gene3D" id="2.60.40.10">
    <property type="entry name" value="Immunoglobulins"/>
    <property type="match status" value="4"/>
</dbReference>
<feature type="domain" description="Bacterial Ig-like" evidence="3">
    <location>
        <begin position="1438"/>
        <end position="1506"/>
    </location>
</feature>
<reference evidence="4 5" key="1">
    <citation type="submission" date="2019-08" db="EMBL/GenBank/DDBJ databases">
        <title>Archangium and Cystobacter genomes.</title>
        <authorList>
            <person name="Chen I.-C.K."/>
            <person name="Wielgoss S."/>
        </authorList>
    </citation>
    <scope>NUCLEOTIDE SEQUENCE [LARGE SCALE GENOMIC DNA]</scope>
    <source>
        <strain evidence="4 5">Cbm 6</strain>
    </source>
</reference>
<dbReference type="PANTHER" id="PTHR34677:SF3">
    <property type="entry name" value="BACTERIAL IG-LIKE DOMAIN-CONTAINING PROTEIN"/>
    <property type="match status" value="1"/>
</dbReference>
<dbReference type="NCBIfam" id="NF047640">
    <property type="entry name" value="gliding_AgmC_N"/>
    <property type="match status" value="1"/>
</dbReference>
<gene>
    <name evidence="4" type="ORF">F0U60_12360</name>
</gene>
<dbReference type="InterPro" id="IPR013783">
    <property type="entry name" value="Ig-like_fold"/>
</dbReference>
<evidence type="ECO:0000256" key="1">
    <source>
        <dbReference type="SAM" id="MobiDB-lite"/>
    </source>
</evidence>
<name>A0ABY9WME2_9BACT</name>
<dbReference type="PANTHER" id="PTHR34677">
    <property type="match status" value="1"/>
</dbReference>
<dbReference type="Pfam" id="PF19077">
    <property type="entry name" value="Big_13"/>
    <property type="match status" value="3"/>
</dbReference>
<feature type="region of interest" description="Disordered" evidence="1">
    <location>
        <begin position="188"/>
        <end position="228"/>
    </location>
</feature>
<feature type="signal peptide" evidence="2">
    <location>
        <begin position="1"/>
        <end position="18"/>
    </location>
</feature>
<keyword evidence="2" id="KW-0732">Signal</keyword>
<feature type="chain" id="PRO_5046881410" description="Bacterial Ig-like domain-containing protein" evidence="2">
    <location>
        <begin position="19"/>
        <end position="1632"/>
    </location>
</feature>
<dbReference type="InterPro" id="IPR058184">
    <property type="entry name" value="AgmC-like_N"/>
</dbReference>